<gene>
    <name evidence="1" type="ORF">GCM10010911_20970</name>
</gene>
<dbReference type="RefSeq" id="WP_188991939.1">
    <property type="nucleotide sequence ID" value="NZ_BMHP01000002.1"/>
</dbReference>
<proteinExistence type="predicted"/>
<comment type="caution">
    <text evidence="1">The sequence shown here is derived from an EMBL/GenBank/DDBJ whole genome shotgun (WGS) entry which is preliminary data.</text>
</comment>
<keyword evidence="2" id="KW-1185">Reference proteome</keyword>
<reference evidence="1" key="2">
    <citation type="submission" date="2020-09" db="EMBL/GenBank/DDBJ databases">
        <authorList>
            <person name="Sun Q."/>
            <person name="Zhou Y."/>
        </authorList>
    </citation>
    <scope>NUCLEOTIDE SEQUENCE</scope>
    <source>
        <strain evidence="1">CGMCC 1.15178</strain>
    </source>
</reference>
<dbReference type="EMBL" id="BMHP01000002">
    <property type="protein sequence ID" value="GGD62990.1"/>
    <property type="molecule type" value="Genomic_DNA"/>
</dbReference>
<evidence type="ECO:0000313" key="2">
    <source>
        <dbReference type="Proteomes" id="UP000612456"/>
    </source>
</evidence>
<accession>A0A917DRH2</accession>
<protein>
    <submittedName>
        <fullName evidence="1">Uncharacterized protein</fullName>
    </submittedName>
</protein>
<evidence type="ECO:0000313" key="1">
    <source>
        <dbReference type="EMBL" id="GGD62990.1"/>
    </source>
</evidence>
<dbReference type="Proteomes" id="UP000612456">
    <property type="component" value="Unassembled WGS sequence"/>
</dbReference>
<dbReference type="AlphaFoldDB" id="A0A917DRH2"/>
<name>A0A917DRH2_9BACL</name>
<organism evidence="1 2">
    <name type="scientific">Paenibacillus nasutitermitis</name>
    <dbReference type="NCBI Taxonomy" id="1652958"/>
    <lineage>
        <taxon>Bacteria</taxon>
        <taxon>Bacillati</taxon>
        <taxon>Bacillota</taxon>
        <taxon>Bacilli</taxon>
        <taxon>Bacillales</taxon>
        <taxon>Paenibacillaceae</taxon>
        <taxon>Paenibacillus</taxon>
    </lineage>
</organism>
<sequence length="92" mass="11067">MKLSYSYNNNLIKIEETPNNADIEFNIHLLEEKNIKAIKAVKELFEGNDIFTDVLFYVYENHHYRVIVRPDYYVDFILQLMKHQLVNSVEWA</sequence>
<reference evidence="1" key="1">
    <citation type="journal article" date="2014" name="Int. J. Syst. Evol. Microbiol.">
        <title>Complete genome sequence of Corynebacterium casei LMG S-19264T (=DSM 44701T), isolated from a smear-ripened cheese.</title>
        <authorList>
            <consortium name="US DOE Joint Genome Institute (JGI-PGF)"/>
            <person name="Walter F."/>
            <person name="Albersmeier A."/>
            <person name="Kalinowski J."/>
            <person name="Ruckert C."/>
        </authorList>
    </citation>
    <scope>NUCLEOTIDE SEQUENCE</scope>
    <source>
        <strain evidence="1">CGMCC 1.15178</strain>
    </source>
</reference>